<proteinExistence type="inferred from homology"/>
<keyword evidence="18" id="KW-1185">Reference proteome</keyword>
<evidence type="ECO:0000313" key="18">
    <source>
        <dbReference type="Proteomes" id="UP000248987"/>
    </source>
</evidence>
<evidence type="ECO:0000256" key="10">
    <source>
        <dbReference type="ARBA" id="ARBA00023002"/>
    </source>
</evidence>
<keyword evidence="8 14" id="KW-0479">Metal-binding</keyword>
<dbReference type="PROSITE" id="PS51257">
    <property type="entry name" value="PROKAR_LIPOPROTEIN"/>
    <property type="match status" value="1"/>
</dbReference>
<dbReference type="GO" id="GO:0005507">
    <property type="term" value="F:copper ion binding"/>
    <property type="evidence" value="ECO:0007669"/>
    <property type="project" value="InterPro"/>
</dbReference>
<dbReference type="PANTHER" id="PTHR35008">
    <property type="entry name" value="BLL4482 PROTEIN-RELATED"/>
    <property type="match status" value="1"/>
</dbReference>
<evidence type="ECO:0000256" key="7">
    <source>
        <dbReference type="ARBA" id="ARBA00022617"/>
    </source>
</evidence>
<sequence>MKSQPLLKSVSLLSLLLMFSCFDDKKTEYASAEEIPVSREMIAELTAPPHVPTPVGKRKAKKLIVKMEILEQVGEMTDGVDYVYWTFGGSVPGSFIRARVGDEIEFHLQNHPDNKLPHNIDLHAVNGPGGGAESSFVAPGHEKVFSFKVLNPGLYVYHCATAPVGMHIANGMYGLILIEPEGGLAPVDKEYYVMQGDFYTKGANGERGLQPFDMQKAVDEHADYVVFNGKVGALTGDGALTAKVGETVRLFVGNGGPGLVSSFHVIGEIFDKVYVEGGDLVNTNVQTTLIPAGGAAIVEFKVEVPGTFILVDHSIFRAFNKGALGMLKVEGEKDKKIFSGELMDNIYVPEGPGIQTMPTTDEIKESDIPAKSFAEQMEYGKQIYGQTCIACHQAEGQGIANAFPPLAKSDYLNANVDRAIGAVLHGLTGEITVNGVKYNSIMTKQMISQEEVANVLTYVYNSWGNNKTVVTPAMVKKVSGK</sequence>
<evidence type="ECO:0000256" key="12">
    <source>
        <dbReference type="ARBA" id="ARBA00023008"/>
    </source>
</evidence>
<comment type="similarity">
    <text evidence="3">Belongs to the multicopper oxidase family.</text>
</comment>
<comment type="caution">
    <text evidence="17">The sequence shown here is derived from an EMBL/GenBank/DDBJ whole genome shotgun (WGS) entry which is preliminary data.</text>
</comment>
<feature type="binding site" description="type 1 copper site" evidence="14">
    <location>
        <position position="313"/>
    </location>
    <ligand>
        <name>Cu cation</name>
        <dbReference type="ChEBI" id="CHEBI:23378"/>
        <label>1</label>
    </ligand>
</feature>
<dbReference type="InterPro" id="IPR001287">
    <property type="entry name" value="NO2-reductase_Cu"/>
</dbReference>
<dbReference type="SUPFAM" id="SSF49503">
    <property type="entry name" value="Cupredoxins"/>
    <property type="match status" value="2"/>
</dbReference>
<evidence type="ECO:0000256" key="2">
    <source>
        <dbReference type="ARBA" id="ARBA00001973"/>
    </source>
</evidence>
<dbReference type="Gene3D" id="2.60.40.420">
    <property type="entry name" value="Cupredoxins - blue copper proteins"/>
    <property type="match status" value="2"/>
</dbReference>
<evidence type="ECO:0000256" key="14">
    <source>
        <dbReference type="PIRSR" id="PIRSR601287-1"/>
    </source>
</evidence>
<dbReference type="GO" id="GO:0050421">
    <property type="term" value="F:nitrite reductase (NO-forming) activity"/>
    <property type="evidence" value="ECO:0007669"/>
    <property type="project" value="UniProtKB-EC"/>
</dbReference>
<comment type="subunit">
    <text evidence="4">Homotrimer.</text>
</comment>
<dbReference type="InterPro" id="IPR008972">
    <property type="entry name" value="Cupredoxin"/>
</dbReference>
<keyword evidence="10" id="KW-0560">Oxidoreductase</keyword>
<dbReference type="InterPro" id="IPR009056">
    <property type="entry name" value="Cyt_c-like_dom"/>
</dbReference>
<comment type="catalytic activity">
    <reaction evidence="13">
        <text>nitric oxide + Fe(III)-[cytochrome c] + H2O = Fe(II)-[cytochrome c] + nitrite + 2 H(+)</text>
        <dbReference type="Rhea" id="RHEA:15233"/>
        <dbReference type="Rhea" id="RHEA-COMP:10350"/>
        <dbReference type="Rhea" id="RHEA-COMP:14399"/>
        <dbReference type="ChEBI" id="CHEBI:15377"/>
        <dbReference type="ChEBI" id="CHEBI:15378"/>
        <dbReference type="ChEBI" id="CHEBI:16301"/>
        <dbReference type="ChEBI" id="CHEBI:16480"/>
        <dbReference type="ChEBI" id="CHEBI:29033"/>
        <dbReference type="ChEBI" id="CHEBI:29034"/>
        <dbReference type="EC" id="1.7.2.1"/>
    </reaction>
</comment>
<comment type="cofactor">
    <cofactor evidence="2 14">
        <name>Cu(2+)</name>
        <dbReference type="ChEBI" id="CHEBI:29036"/>
    </cofactor>
</comment>
<dbReference type="InterPro" id="IPR051459">
    <property type="entry name" value="Cytochrome_c-type_DH"/>
</dbReference>
<evidence type="ECO:0000256" key="9">
    <source>
        <dbReference type="ARBA" id="ARBA00022737"/>
    </source>
</evidence>
<dbReference type="AlphaFoldDB" id="A0A1A7R4A3"/>
<feature type="binding site" description="type 1 copper site" evidence="14">
    <location>
        <position position="172"/>
    </location>
    <ligand>
        <name>Cu cation</name>
        <dbReference type="ChEBI" id="CHEBI:23378"/>
        <label>1</label>
    </ligand>
</feature>
<feature type="binding site" description="type 1 copper site" evidence="14">
    <location>
        <position position="123"/>
    </location>
    <ligand>
        <name>Cu cation</name>
        <dbReference type="ChEBI" id="CHEBI:23378"/>
        <label>1</label>
    </ligand>
</feature>
<evidence type="ECO:0000256" key="6">
    <source>
        <dbReference type="ARBA" id="ARBA00017290"/>
    </source>
</evidence>
<keyword evidence="7 15" id="KW-0349">Heme</keyword>
<evidence type="ECO:0000256" key="3">
    <source>
        <dbReference type="ARBA" id="ARBA00010609"/>
    </source>
</evidence>
<dbReference type="PANTHER" id="PTHR35008:SF8">
    <property type="entry name" value="ALCOHOL DEHYDROGENASE CYTOCHROME C SUBUNIT"/>
    <property type="match status" value="1"/>
</dbReference>
<dbReference type="SUPFAM" id="SSF46626">
    <property type="entry name" value="Cytochrome c"/>
    <property type="match status" value="1"/>
</dbReference>
<dbReference type="PRINTS" id="PR00695">
    <property type="entry name" value="CUNO2RDTASE"/>
</dbReference>
<evidence type="ECO:0000313" key="17">
    <source>
        <dbReference type="EMBL" id="RAJ27865.1"/>
    </source>
</evidence>
<dbReference type="OrthoDB" id="9811395at2"/>
<dbReference type="PROSITE" id="PS51007">
    <property type="entry name" value="CYTC"/>
    <property type="match status" value="1"/>
</dbReference>
<comment type="cofactor">
    <cofactor evidence="1 14">
        <name>Cu(+)</name>
        <dbReference type="ChEBI" id="CHEBI:49552"/>
    </cofactor>
</comment>
<evidence type="ECO:0000256" key="15">
    <source>
        <dbReference type="PROSITE-ProRule" id="PRU00433"/>
    </source>
</evidence>
<gene>
    <name evidence="17" type="ORF">LX77_00439</name>
</gene>
<dbReference type="Pfam" id="PF07732">
    <property type="entry name" value="Cu-oxidase_3"/>
    <property type="match status" value="1"/>
</dbReference>
<evidence type="ECO:0000256" key="1">
    <source>
        <dbReference type="ARBA" id="ARBA00001960"/>
    </source>
</evidence>
<organism evidence="17 18">
    <name type="scientific">Gelidibacter algens</name>
    <dbReference type="NCBI Taxonomy" id="49280"/>
    <lineage>
        <taxon>Bacteria</taxon>
        <taxon>Pseudomonadati</taxon>
        <taxon>Bacteroidota</taxon>
        <taxon>Flavobacteriia</taxon>
        <taxon>Flavobacteriales</taxon>
        <taxon>Flavobacteriaceae</taxon>
        <taxon>Gelidibacter</taxon>
    </lineage>
</organism>
<accession>A0A1A7R4A3</accession>
<protein>
    <recommendedName>
        <fullName evidence="6">Copper-containing nitrite reductase</fullName>
        <ecNumber evidence="5">1.7.2.1</ecNumber>
    </recommendedName>
</protein>
<evidence type="ECO:0000256" key="4">
    <source>
        <dbReference type="ARBA" id="ARBA00011233"/>
    </source>
</evidence>
<dbReference type="EMBL" id="QLLQ01000001">
    <property type="protein sequence ID" value="RAJ27865.1"/>
    <property type="molecule type" value="Genomic_DNA"/>
</dbReference>
<feature type="domain" description="Cytochrome c" evidence="16">
    <location>
        <begin position="375"/>
        <end position="463"/>
    </location>
</feature>
<dbReference type="STRING" id="49280.A9996_09135"/>
<dbReference type="Gene3D" id="1.10.760.10">
    <property type="entry name" value="Cytochrome c-like domain"/>
    <property type="match status" value="1"/>
</dbReference>
<keyword evidence="9" id="KW-0677">Repeat</keyword>
<feature type="binding site" description="type 1 copper site" evidence="14">
    <location>
        <position position="118"/>
    </location>
    <ligand>
        <name>Cu cation</name>
        <dbReference type="ChEBI" id="CHEBI:23378"/>
        <label>1</label>
    </ligand>
</feature>
<feature type="binding site" description="type 1 copper site" evidence="14">
    <location>
        <position position="159"/>
    </location>
    <ligand>
        <name>Cu cation</name>
        <dbReference type="ChEBI" id="CHEBI:23378"/>
        <label>1</label>
    </ligand>
</feature>
<feature type="binding site" description="type 1 copper site" evidence="14">
    <location>
        <position position="158"/>
    </location>
    <ligand>
        <name>Cu cation</name>
        <dbReference type="ChEBI" id="CHEBI:23378"/>
        <label>1</label>
    </ligand>
</feature>
<dbReference type="InterPro" id="IPR011707">
    <property type="entry name" value="Cu-oxidase-like_N"/>
</dbReference>
<dbReference type="Pfam" id="PF00034">
    <property type="entry name" value="Cytochrom_C"/>
    <property type="match status" value="1"/>
</dbReference>
<dbReference type="GO" id="GO:0020037">
    <property type="term" value="F:heme binding"/>
    <property type="evidence" value="ECO:0007669"/>
    <property type="project" value="InterPro"/>
</dbReference>
<dbReference type="CDD" id="cd11020">
    <property type="entry name" value="CuRO_1_CuNIR"/>
    <property type="match status" value="1"/>
</dbReference>
<dbReference type="GO" id="GO:0009055">
    <property type="term" value="F:electron transfer activity"/>
    <property type="evidence" value="ECO:0007669"/>
    <property type="project" value="InterPro"/>
</dbReference>
<feature type="binding site" description="type 1 copper site" evidence="14">
    <location>
        <position position="167"/>
    </location>
    <ligand>
        <name>Cu cation</name>
        <dbReference type="ChEBI" id="CHEBI:23378"/>
        <label>1</label>
    </ligand>
</feature>
<evidence type="ECO:0000256" key="5">
    <source>
        <dbReference type="ARBA" id="ARBA00011882"/>
    </source>
</evidence>
<dbReference type="RefSeq" id="WP_066433472.1">
    <property type="nucleotide sequence ID" value="NZ_LZRN01000015.1"/>
</dbReference>
<dbReference type="CDD" id="cd04208">
    <property type="entry name" value="CuRO_2_CuNIR"/>
    <property type="match status" value="1"/>
</dbReference>
<keyword evidence="12 14" id="KW-0186">Copper</keyword>
<evidence type="ECO:0000259" key="16">
    <source>
        <dbReference type="PROSITE" id="PS51007"/>
    </source>
</evidence>
<dbReference type="Proteomes" id="UP000248987">
    <property type="component" value="Unassembled WGS sequence"/>
</dbReference>
<name>A0A1A7R4A3_9FLAO</name>
<keyword evidence="11 15" id="KW-0408">Iron</keyword>
<dbReference type="NCBIfam" id="TIGR02376">
    <property type="entry name" value="Cu_nitrite_red"/>
    <property type="match status" value="1"/>
</dbReference>
<dbReference type="EC" id="1.7.2.1" evidence="5"/>
<reference evidence="17 18" key="1">
    <citation type="submission" date="2018-06" db="EMBL/GenBank/DDBJ databases">
        <title>Genomic Encyclopedia of Archaeal and Bacterial Type Strains, Phase II (KMG-II): from individual species to whole genera.</title>
        <authorList>
            <person name="Goeker M."/>
        </authorList>
    </citation>
    <scope>NUCLEOTIDE SEQUENCE [LARGE SCALE GENOMIC DNA]</scope>
    <source>
        <strain evidence="17 18">DSM 12408</strain>
    </source>
</reference>
<evidence type="ECO:0000256" key="13">
    <source>
        <dbReference type="ARBA" id="ARBA00049340"/>
    </source>
</evidence>
<dbReference type="FunFam" id="2.60.40.420:FF:000093">
    <property type="entry name" value="Copper-containing nitrite reductase"/>
    <property type="match status" value="1"/>
</dbReference>
<evidence type="ECO:0000256" key="8">
    <source>
        <dbReference type="ARBA" id="ARBA00022723"/>
    </source>
</evidence>
<evidence type="ECO:0000256" key="11">
    <source>
        <dbReference type="ARBA" id="ARBA00023004"/>
    </source>
</evidence>
<dbReference type="InterPro" id="IPR036909">
    <property type="entry name" value="Cyt_c-like_dom_sf"/>
</dbReference>